<organism evidence="1">
    <name type="scientific">Exserohilum turcicum mymonavirus 1</name>
    <dbReference type="NCBI Taxonomy" id="3229033"/>
    <lineage>
        <taxon>Viruses</taxon>
        <taxon>Riboviria</taxon>
        <taxon>Orthornavirae</taxon>
        <taxon>Negarnaviricota</taxon>
        <taxon>Haploviricotina</taxon>
        <taxon>Monjiviricetes</taxon>
        <taxon>Mononegavirales</taxon>
        <taxon>Mymonaviridae</taxon>
    </lineage>
</organism>
<name>A0AAU7YE11_9MONO</name>
<accession>A0AAU7YE11</accession>
<evidence type="ECO:0000313" key="1">
    <source>
        <dbReference type="EMBL" id="XBY85612.1"/>
    </source>
</evidence>
<dbReference type="EMBL" id="PP926277">
    <property type="protein sequence ID" value="XBY85612.1"/>
    <property type="molecule type" value="Genomic_RNA"/>
</dbReference>
<protein>
    <submittedName>
        <fullName evidence="1">Uncharacterized protein</fullName>
    </submittedName>
</protein>
<reference evidence="1" key="1">
    <citation type="submission" date="2024-05" db="EMBL/GenBank/DDBJ databases">
        <title>Viral Diversity and Horizontal Gene Transfer Among Viruses in Setosphaeria turcica Population from Northern Corn Leaf Blight of Maize.</title>
        <authorList>
            <person name="Jia J."/>
            <person name="Mu F."/>
        </authorList>
    </citation>
    <scope>NUCLEOTIDE SEQUENCE</scope>
    <source>
        <strain evidence="1">ZZ1</strain>
    </source>
</reference>
<proteinExistence type="predicted"/>
<sequence>MMASSNKPLLTYPLCTVDAYKRITAIVLPTATGKTFITSNGVPTWIKEVDQVCHVRETVLLSDFRDRAKLTGNWIDYDRALGTRLRMRMDDGDVVLLASEELAHAIGAQILGYGVLKEELWMENVKKRGVKLKKYLDCYNKARNSTNILCESYGDLYNLVINLSTEWRALFAGKC</sequence>